<evidence type="ECO:0000313" key="3">
    <source>
        <dbReference type="EMBL" id="KAJ6647860.1"/>
    </source>
</evidence>
<dbReference type="EMBL" id="WJQU01000001">
    <property type="protein sequence ID" value="KAJ6647860.1"/>
    <property type="molecule type" value="Genomic_DNA"/>
</dbReference>
<gene>
    <name evidence="3" type="primary">Asz1</name>
    <name evidence="3" type="ORF">Bhyg_03083</name>
</gene>
<dbReference type="SMART" id="SM00248">
    <property type="entry name" value="ANK"/>
    <property type="match status" value="4"/>
</dbReference>
<feature type="repeat" description="ANK" evidence="1">
    <location>
        <begin position="158"/>
        <end position="183"/>
    </location>
</feature>
<protein>
    <submittedName>
        <fullName evidence="3">Ankyrin repeat, SAM and basic leucine zipper domain-containing protein 1</fullName>
    </submittedName>
</protein>
<dbReference type="Pfam" id="PF12796">
    <property type="entry name" value="Ank_2"/>
    <property type="match status" value="1"/>
</dbReference>
<reference evidence="3" key="1">
    <citation type="submission" date="2022-07" db="EMBL/GenBank/DDBJ databases">
        <authorList>
            <person name="Trinca V."/>
            <person name="Uliana J.V.C."/>
            <person name="Torres T.T."/>
            <person name="Ward R.J."/>
            <person name="Monesi N."/>
        </authorList>
    </citation>
    <scope>NUCLEOTIDE SEQUENCE</scope>
    <source>
        <strain evidence="3">HSMRA1968</strain>
        <tissue evidence="3">Whole embryos</tissue>
    </source>
</reference>
<dbReference type="PANTHER" id="PTHR24157:SF3">
    <property type="entry name" value="ANKYRIN REPEAT, SAM AND BASIC LEUCINE ZIPPER DOMAIN-CONTAINING PROTEIN 1"/>
    <property type="match status" value="1"/>
</dbReference>
<proteinExistence type="predicted"/>
<feature type="transmembrane region" description="Helical" evidence="2">
    <location>
        <begin position="447"/>
        <end position="466"/>
    </location>
</feature>
<organism evidence="3 4">
    <name type="scientific">Pseudolycoriella hygida</name>
    <dbReference type="NCBI Taxonomy" id="35572"/>
    <lineage>
        <taxon>Eukaryota</taxon>
        <taxon>Metazoa</taxon>
        <taxon>Ecdysozoa</taxon>
        <taxon>Arthropoda</taxon>
        <taxon>Hexapoda</taxon>
        <taxon>Insecta</taxon>
        <taxon>Pterygota</taxon>
        <taxon>Neoptera</taxon>
        <taxon>Endopterygota</taxon>
        <taxon>Diptera</taxon>
        <taxon>Nematocera</taxon>
        <taxon>Sciaroidea</taxon>
        <taxon>Sciaridae</taxon>
        <taxon>Pseudolycoriella</taxon>
    </lineage>
</organism>
<sequence length="473" mass="53703">MHPPISSDSEGDYDGFSFGDEFDEFQQQKRRSRINSSHLLTESSEDNWKEIKLAIAVGDVLGLKRQLLKRYGSEQNIVYDAYLSDGWTLMLHAVSNLQLNVVHFLSNNGADVNRDVDSITPLMLLCKQETYPNQANDVISMTNYLLKRGAIVNNRDRTGFTPLIYACISGNKDIVNLLLKKSAIDATDNFGDTALHHAVKKSHIEIARMLVEADADTEIYNSAGLTPSALASSLGLTDFEDLFPEEVIDDDIPASAEEYQTYRDLAPQAFPEYEVPAYSQDIRRILQGMRADICAKHVYKAKMSLSEFLLVDEMQLQSIGIEFEYQRKRILHGLLKFHGHEFLPKSLKLVSKSEYTNMNQYFEMYAGYLKHLILMRTTVIYLCKIGATRNIHEETTKHMLEYVKAIQKDVAALQKYVKHLSSFSTKHPLFIESSIEAKQKFKNICGPFFKCSMIIGVGLFITYAIVKAHHLLA</sequence>
<dbReference type="AlphaFoldDB" id="A0A9Q0S972"/>
<feature type="non-terminal residue" evidence="3">
    <location>
        <position position="1"/>
    </location>
</feature>
<dbReference type="Gene3D" id="1.25.40.20">
    <property type="entry name" value="Ankyrin repeat-containing domain"/>
    <property type="match status" value="2"/>
</dbReference>
<dbReference type="PANTHER" id="PTHR24157">
    <property type="entry name" value="ANKYRIN REPEAT, SAM AND BASIC LEUCINE ZIPPER DOMAIN-CONTAINING PROTEIN 1"/>
    <property type="match status" value="1"/>
</dbReference>
<evidence type="ECO:0000313" key="4">
    <source>
        <dbReference type="Proteomes" id="UP001151699"/>
    </source>
</evidence>
<name>A0A9Q0S972_9DIPT</name>
<dbReference type="Proteomes" id="UP001151699">
    <property type="component" value="Chromosome A"/>
</dbReference>
<keyword evidence="1" id="KW-0040">ANK repeat</keyword>
<feature type="repeat" description="ANK" evidence="1">
    <location>
        <begin position="190"/>
        <end position="222"/>
    </location>
</feature>
<keyword evidence="2" id="KW-0812">Transmembrane</keyword>
<dbReference type="PROSITE" id="PS50297">
    <property type="entry name" value="ANK_REP_REGION"/>
    <property type="match status" value="2"/>
</dbReference>
<keyword evidence="4" id="KW-1185">Reference proteome</keyword>
<comment type="caution">
    <text evidence="3">The sequence shown here is derived from an EMBL/GenBank/DDBJ whole genome shotgun (WGS) entry which is preliminary data.</text>
</comment>
<dbReference type="PROSITE" id="PS50088">
    <property type="entry name" value="ANK_REPEAT"/>
    <property type="match status" value="2"/>
</dbReference>
<evidence type="ECO:0000256" key="2">
    <source>
        <dbReference type="SAM" id="Phobius"/>
    </source>
</evidence>
<accession>A0A9Q0S972</accession>
<dbReference type="OrthoDB" id="439236at2759"/>
<dbReference type="SUPFAM" id="SSF48403">
    <property type="entry name" value="Ankyrin repeat"/>
    <property type="match status" value="1"/>
</dbReference>
<dbReference type="InterPro" id="IPR036770">
    <property type="entry name" value="Ankyrin_rpt-contain_sf"/>
</dbReference>
<dbReference type="InterPro" id="IPR002110">
    <property type="entry name" value="Ankyrin_rpt"/>
</dbReference>
<keyword evidence="2" id="KW-0472">Membrane</keyword>
<evidence type="ECO:0000256" key="1">
    <source>
        <dbReference type="PROSITE-ProRule" id="PRU00023"/>
    </source>
</evidence>
<dbReference type="GO" id="GO:0071546">
    <property type="term" value="C:pi-body"/>
    <property type="evidence" value="ECO:0007669"/>
    <property type="project" value="TreeGrafter"/>
</dbReference>
<keyword evidence="2" id="KW-1133">Transmembrane helix</keyword>